<sequence>MFLPRTPLRRGLTSVATRKSRNHATKLTLGEMVPRFPGVEMISDQRQRCRQENSYRLWKCMRPAQVILQVAGEICGTVTKDEERFRGAEESSIKLPRMKGSSIREARGAQEYIALTFLFDDVDANEDMDIDVK</sequence>
<evidence type="ECO:0000313" key="1">
    <source>
        <dbReference type="EMBL" id="KYN11216.1"/>
    </source>
</evidence>
<dbReference type="EMBL" id="KQ980949">
    <property type="protein sequence ID" value="KYN11216.1"/>
    <property type="molecule type" value="Genomic_DNA"/>
</dbReference>
<proteinExistence type="predicted"/>
<keyword evidence="2" id="KW-1185">Reference proteome</keyword>
<reference evidence="1 2" key="1">
    <citation type="submission" date="2015-09" db="EMBL/GenBank/DDBJ databases">
        <title>Trachymyrmex cornetzi WGS genome.</title>
        <authorList>
            <person name="Nygaard S."/>
            <person name="Hu H."/>
            <person name="Boomsma J."/>
            <person name="Zhang G."/>
        </authorList>
    </citation>
    <scope>NUCLEOTIDE SEQUENCE [LARGE SCALE GENOMIC DNA]</scope>
    <source>
        <strain evidence="1">Tcor2-1</strain>
        <tissue evidence="1">Whole body</tissue>
    </source>
</reference>
<protein>
    <submittedName>
        <fullName evidence="1">Uncharacterized protein</fullName>
    </submittedName>
</protein>
<dbReference type="Proteomes" id="UP000078492">
    <property type="component" value="Unassembled WGS sequence"/>
</dbReference>
<name>A0A151IUT7_9HYME</name>
<evidence type="ECO:0000313" key="2">
    <source>
        <dbReference type="Proteomes" id="UP000078492"/>
    </source>
</evidence>
<organism evidence="1 2">
    <name type="scientific">Trachymyrmex cornetzi</name>
    <dbReference type="NCBI Taxonomy" id="471704"/>
    <lineage>
        <taxon>Eukaryota</taxon>
        <taxon>Metazoa</taxon>
        <taxon>Ecdysozoa</taxon>
        <taxon>Arthropoda</taxon>
        <taxon>Hexapoda</taxon>
        <taxon>Insecta</taxon>
        <taxon>Pterygota</taxon>
        <taxon>Neoptera</taxon>
        <taxon>Endopterygota</taxon>
        <taxon>Hymenoptera</taxon>
        <taxon>Apocrita</taxon>
        <taxon>Aculeata</taxon>
        <taxon>Formicoidea</taxon>
        <taxon>Formicidae</taxon>
        <taxon>Myrmicinae</taxon>
        <taxon>Trachymyrmex</taxon>
    </lineage>
</organism>
<dbReference type="AlphaFoldDB" id="A0A151IUT7"/>
<accession>A0A151IUT7</accession>
<gene>
    <name evidence="1" type="ORF">ALC57_16646</name>
</gene>